<gene>
    <name evidence="2" type="ORF">M501DRAFT_932251</name>
</gene>
<keyword evidence="3" id="KW-1185">Reference proteome</keyword>
<protein>
    <recommendedName>
        <fullName evidence="1">HD/PDEase domain-containing protein</fullName>
    </recommendedName>
</protein>
<evidence type="ECO:0000313" key="3">
    <source>
        <dbReference type="Proteomes" id="UP000799429"/>
    </source>
</evidence>
<dbReference type="InterPro" id="IPR006674">
    <property type="entry name" value="HD_domain"/>
</dbReference>
<evidence type="ECO:0000259" key="1">
    <source>
        <dbReference type="SMART" id="SM00471"/>
    </source>
</evidence>
<accession>A0A9P4SCV8</accession>
<dbReference type="SMART" id="SM00471">
    <property type="entry name" value="HDc"/>
    <property type="match status" value="1"/>
</dbReference>
<proteinExistence type="predicted"/>
<dbReference type="PANTHER" id="PTHR33594:SF1">
    <property type="entry name" value="HD_PDEASE DOMAIN-CONTAINING PROTEIN"/>
    <property type="match status" value="1"/>
</dbReference>
<dbReference type="AlphaFoldDB" id="A0A9P4SCV8"/>
<dbReference type="SUPFAM" id="SSF109604">
    <property type="entry name" value="HD-domain/PDEase-like"/>
    <property type="match status" value="1"/>
</dbReference>
<dbReference type="Proteomes" id="UP000799429">
    <property type="component" value="Unassembled WGS sequence"/>
</dbReference>
<reference evidence="2" key="1">
    <citation type="journal article" date="2020" name="Stud. Mycol.">
        <title>101 Dothideomycetes genomes: a test case for predicting lifestyles and emergence of pathogens.</title>
        <authorList>
            <person name="Haridas S."/>
            <person name="Albert R."/>
            <person name="Binder M."/>
            <person name="Bloem J."/>
            <person name="Labutti K."/>
            <person name="Salamov A."/>
            <person name="Andreopoulos B."/>
            <person name="Baker S."/>
            <person name="Barry K."/>
            <person name="Bills G."/>
            <person name="Bluhm B."/>
            <person name="Cannon C."/>
            <person name="Castanera R."/>
            <person name="Culley D."/>
            <person name="Daum C."/>
            <person name="Ezra D."/>
            <person name="Gonzalez J."/>
            <person name="Henrissat B."/>
            <person name="Kuo A."/>
            <person name="Liang C."/>
            <person name="Lipzen A."/>
            <person name="Lutzoni F."/>
            <person name="Magnuson J."/>
            <person name="Mondo S."/>
            <person name="Nolan M."/>
            <person name="Ohm R."/>
            <person name="Pangilinan J."/>
            <person name="Park H.-J."/>
            <person name="Ramirez L."/>
            <person name="Alfaro M."/>
            <person name="Sun H."/>
            <person name="Tritt A."/>
            <person name="Yoshinaga Y."/>
            <person name="Zwiers L.-H."/>
            <person name="Turgeon B."/>
            <person name="Goodwin S."/>
            <person name="Spatafora J."/>
            <person name="Crous P."/>
            <person name="Grigoriev I."/>
        </authorList>
    </citation>
    <scope>NUCLEOTIDE SEQUENCE</scope>
    <source>
        <strain evidence="2">CBS 101060</strain>
    </source>
</reference>
<feature type="domain" description="HD/PDEase" evidence="1">
    <location>
        <begin position="25"/>
        <end position="153"/>
    </location>
</feature>
<dbReference type="InterPro" id="IPR003607">
    <property type="entry name" value="HD/PDEase_dom"/>
</dbReference>
<name>A0A9P4SCV8_9PEZI</name>
<dbReference type="OrthoDB" id="16547at2759"/>
<dbReference type="PANTHER" id="PTHR33594">
    <property type="entry name" value="SUPERFAMILY HYDROLASE, PUTATIVE (AFU_ORTHOLOGUE AFUA_1G03035)-RELATED"/>
    <property type="match status" value="1"/>
</dbReference>
<dbReference type="Pfam" id="PF01966">
    <property type="entry name" value="HD"/>
    <property type="match status" value="1"/>
</dbReference>
<dbReference type="EMBL" id="MU006093">
    <property type="protein sequence ID" value="KAF2840381.1"/>
    <property type="molecule type" value="Genomic_DNA"/>
</dbReference>
<evidence type="ECO:0000313" key="2">
    <source>
        <dbReference type="EMBL" id="KAF2840381.1"/>
    </source>
</evidence>
<comment type="caution">
    <text evidence="2">The sequence shown here is derived from an EMBL/GenBank/DDBJ whole genome shotgun (WGS) entry which is preliminary data.</text>
</comment>
<dbReference type="CDD" id="cd00077">
    <property type="entry name" value="HDc"/>
    <property type="match status" value="1"/>
</dbReference>
<organism evidence="2 3">
    <name type="scientific">Patellaria atrata CBS 101060</name>
    <dbReference type="NCBI Taxonomy" id="1346257"/>
    <lineage>
        <taxon>Eukaryota</taxon>
        <taxon>Fungi</taxon>
        <taxon>Dikarya</taxon>
        <taxon>Ascomycota</taxon>
        <taxon>Pezizomycotina</taxon>
        <taxon>Dothideomycetes</taxon>
        <taxon>Dothideomycetes incertae sedis</taxon>
        <taxon>Patellariales</taxon>
        <taxon>Patellariaceae</taxon>
        <taxon>Patellaria</taxon>
    </lineage>
</organism>
<dbReference type="Gene3D" id="1.10.3210.50">
    <property type="match status" value="1"/>
</dbReference>
<sequence length="214" mass="24154">MDSLVGSDIVGSVEVYVKDFMSRFDASHDYNHIKRVLALSKSIMNSEREKKVNVIFDTDTVILAALLHDVGDKKYVEPDHDPENQIADLLRERGASEELALKVQMIATHVSFSTEMKNPELINTIISQYPELAIVQDADRLDAIGAVGIGRAFTFGGAKRSKDGMQQTIDHFTEKLEKLGSMMKTETGKRIALERTQRLILFRSWWIEETTLPL</sequence>